<organism evidence="1 2">
    <name type="scientific">Candidatus Gottesmanbacteria bacterium GW2011_GWA1_34_13</name>
    <dbReference type="NCBI Taxonomy" id="1618434"/>
    <lineage>
        <taxon>Bacteria</taxon>
        <taxon>Candidatus Gottesmaniibacteriota</taxon>
    </lineage>
</organism>
<proteinExistence type="predicted"/>
<accession>A0A0G0D7P4</accession>
<dbReference type="EMBL" id="LBPN01000008">
    <property type="protein sequence ID" value="KKP59305.1"/>
    <property type="molecule type" value="Genomic_DNA"/>
</dbReference>
<evidence type="ECO:0000313" key="1">
    <source>
        <dbReference type="EMBL" id="KKP59305.1"/>
    </source>
</evidence>
<dbReference type="Proteomes" id="UP000034176">
    <property type="component" value="Unassembled WGS sequence"/>
</dbReference>
<dbReference type="AlphaFoldDB" id="A0A0G0D7P4"/>
<sequence>MEIKVPSEIEELTVNIDPEMKTLVKFLKPFLFSTGLGLTNESDEFAKAITNNLLKIIFWNDSGNHFIEFVRDYIPYNNQITFLKTLVKGNIGSIEFMPPENGSKPISSKIRILSQIIDVFLNKYPDGTKKLKFIQQVILNN</sequence>
<comment type="caution">
    <text evidence="1">The sequence shown here is derived from an EMBL/GenBank/DDBJ whole genome shotgun (WGS) entry which is preliminary data.</text>
</comment>
<protein>
    <submittedName>
        <fullName evidence="1">Uncharacterized protein</fullName>
    </submittedName>
</protein>
<evidence type="ECO:0000313" key="2">
    <source>
        <dbReference type="Proteomes" id="UP000034176"/>
    </source>
</evidence>
<dbReference type="STRING" id="1618434.UR52_C0008G0015"/>
<gene>
    <name evidence="1" type="ORF">UR52_C0008G0015</name>
</gene>
<reference evidence="1 2" key="1">
    <citation type="journal article" date="2015" name="Nature">
        <title>rRNA introns, odd ribosomes, and small enigmatic genomes across a large radiation of phyla.</title>
        <authorList>
            <person name="Brown C.T."/>
            <person name="Hug L.A."/>
            <person name="Thomas B.C."/>
            <person name="Sharon I."/>
            <person name="Castelle C.J."/>
            <person name="Singh A."/>
            <person name="Wilkins M.J."/>
            <person name="Williams K.H."/>
            <person name="Banfield J.F."/>
        </authorList>
    </citation>
    <scope>NUCLEOTIDE SEQUENCE [LARGE SCALE GENOMIC DNA]</scope>
</reference>
<name>A0A0G0D7P4_9BACT</name>